<evidence type="ECO:0000256" key="3">
    <source>
        <dbReference type="ARBA" id="ARBA00022801"/>
    </source>
</evidence>
<dbReference type="Gene3D" id="3.90.79.10">
    <property type="entry name" value="Nucleoside Triphosphate Pyrophosphohydrolase"/>
    <property type="match status" value="1"/>
</dbReference>
<dbReference type="GO" id="GO:0016787">
    <property type="term" value="F:hydrolase activity"/>
    <property type="evidence" value="ECO:0007669"/>
    <property type="project" value="UniProtKB-KW"/>
</dbReference>
<reference evidence="6 7" key="1">
    <citation type="submission" date="2019-12" db="EMBL/GenBank/DDBJ databases">
        <title>Whole genome shotgun sequence of Streptomyces caniferus NBRC 15389.</title>
        <authorList>
            <person name="Ichikawa N."/>
            <person name="Kimura A."/>
            <person name="Kitahashi Y."/>
            <person name="Komaki H."/>
            <person name="Tamura T."/>
        </authorList>
    </citation>
    <scope>NUCLEOTIDE SEQUENCE [LARGE SCALE GENOMIC DNA]</scope>
    <source>
        <strain evidence="6 7">NBRC 15389</strain>
    </source>
</reference>
<dbReference type="Pfam" id="PF08242">
    <property type="entry name" value="Methyltransf_12"/>
    <property type="match status" value="1"/>
</dbReference>
<evidence type="ECO:0000256" key="2">
    <source>
        <dbReference type="ARBA" id="ARBA00005582"/>
    </source>
</evidence>
<dbReference type="EMBL" id="BLIN01000005">
    <property type="protein sequence ID" value="GFE07303.1"/>
    <property type="molecule type" value="Genomic_DNA"/>
</dbReference>
<evidence type="ECO:0000259" key="5">
    <source>
        <dbReference type="PROSITE" id="PS51462"/>
    </source>
</evidence>
<evidence type="ECO:0000313" key="7">
    <source>
        <dbReference type="Proteomes" id="UP000435837"/>
    </source>
</evidence>
<dbReference type="Proteomes" id="UP000435837">
    <property type="component" value="Unassembled WGS sequence"/>
</dbReference>
<sequence length="357" mass="38743">MAYVTQDEWDTHYREGRSFRPLDDVERTLFRDLSAARPGGGHALDVGCGTGELARHLAALGCTVDAVDYAASALATAARTPPAAGAARFVRCDIERDSLAGLRSSYDLIVFRLSYAFLRDRTRVMNRLRERLTPRGTIVVITPVVDAVPAERREIALDEDEIGLLAAGWRTVERHAAEGLALIVLRDPVRDPVPAAVSFRGKGRPSPHALTGAGVVVTDDAGRVLLGRSVRGVWELPGGKNDGDESFVEAAVRELEEETGLRAETADACLLALLMDSVHGMPRVTAAVRVVAFRGEPAVREPKLIHRWEWHDVCDLPTLASGLFTPSAHVLDVVWPGLLSGLPPVHHHALVQRSTHS</sequence>
<evidence type="ECO:0000256" key="4">
    <source>
        <dbReference type="RuleBase" id="RU003476"/>
    </source>
</evidence>
<dbReference type="InterPro" id="IPR000086">
    <property type="entry name" value="NUDIX_hydrolase_dom"/>
</dbReference>
<keyword evidence="3 4" id="KW-0378">Hydrolase</keyword>
<dbReference type="SUPFAM" id="SSF53335">
    <property type="entry name" value="S-adenosyl-L-methionine-dependent methyltransferases"/>
    <property type="match status" value="1"/>
</dbReference>
<dbReference type="InterPro" id="IPR020476">
    <property type="entry name" value="Nudix_hydrolase"/>
</dbReference>
<evidence type="ECO:0000313" key="6">
    <source>
        <dbReference type="EMBL" id="GFE07303.1"/>
    </source>
</evidence>
<dbReference type="PANTHER" id="PTHR43046">
    <property type="entry name" value="GDP-MANNOSE MANNOSYL HYDROLASE"/>
    <property type="match status" value="1"/>
</dbReference>
<name>A0A640S740_9ACTN</name>
<dbReference type="RefSeq" id="WP_159476667.1">
    <property type="nucleotide sequence ID" value="NZ_BAAATH010000005.1"/>
</dbReference>
<comment type="cofactor">
    <cofactor evidence="1">
        <name>Mg(2+)</name>
        <dbReference type="ChEBI" id="CHEBI:18420"/>
    </cofactor>
</comment>
<dbReference type="SUPFAM" id="SSF55811">
    <property type="entry name" value="Nudix"/>
    <property type="match status" value="1"/>
</dbReference>
<dbReference type="InterPro" id="IPR013217">
    <property type="entry name" value="Methyltransf_12"/>
</dbReference>
<dbReference type="AlphaFoldDB" id="A0A640S740"/>
<organism evidence="6 7">
    <name type="scientific">Streptomyces caniferus</name>
    <dbReference type="NCBI Taxonomy" id="285557"/>
    <lineage>
        <taxon>Bacteria</taxon>
        <taxon>Bacillati</taxon>
        <taxon>Actinomycetota</taxon>
        <taxon>Actinomycetes</taxon>
        <taxon>Kitasatosporales</taxon>
        <taxon>Streptomycetaceae</taxon>
        <taxon>Streptomyces</taxon>
    </lineage>
</organism>
<dbReference type="Pfam" id="PF00293">
    <property type="entry name" value="NUDIX"/>
    <property type="match status" value="1"/>
</dbReference>
<dbReference type="OrthoDB" id="4035289at2"/>
<dbReference type="PROSITE" id="PS51462">
    <property type="entry name" value="NUDIX"/>
    <property type="match status" value="1"/>
</dbReference>
<dbReference type="InterPro" id="IPR029063">
    <property type="entry name" value="SAM-dependent_MTases_sf"/>
</dbReference>
<proteinExistence type="inferred from homology"/>
<dbReference type="Gene3D" id="3.40.50.150">
    <property type="entry name" value="Vaccinia Virus protein VP39"/>
    <property type="match status" value="1"/>
</dbReference>
<comment type="caution">
    <text evidence="6">The sequence shown here is derived from an EMBL/GenBank/DDBJ whole genome shotgun (WGS) entry which is preliminary data.</text>
</comment>
<dbReference type="InterPro" id="IPR020084">
    <property type="entry name" value="NUDIX_hydrolase_CS"/>
</dbReference>
<dbReference type="PROSITE" id="PS00893">
    <property type="entry name" value="NUDIX_BOX"/>
    <property type="match status" value="1"/>
</dbReference>
<dbReference type="CDD" id="cd02440">
    <property type="entry name" value="AdoMet_MTases"/>
    <property type="match status" value="1"/>
</dbReference>
<comment type="similarity">
    <text evidence="2 4">Belongs to the Nudix hydrolase family.</text>
</comment>
<dbReference type="PRINTS" id="PR00502">
    <property type="entry name" value="NUDIXFAMILY"/>
</dbReference>
<dbReference type="CDD" id="cd04678">
    <property type="entry name" value="NUDIX_MTH2_Nudt15"/>
    <property type="match status" value="1"/>
</dbReference>
<evidence type="ECO:0000256" key="1">
    <source>
        <dbReference type="ARBA" id="ARBA00001946"/>
    </source>
</evidence>
<dbReference type="GeneID" id="96633101"/>
<protein>
    <recommendedName>
        <fullName evidence="5">Nudix hydrolase domain-containing protein</fullName>
    </recommendedName>
</protein>
<feature type="domain" description="Nudix hydrolase" evidence="5">
    <location>
        <begin position="206"/>
        <end position="338"/>
    </location>
</feature>
<accession>A0A640S740</accession>
<dbReference type="InterPro" id="IPR015797">
    <property type="entry name" value="NUDIX_hydrolase-like_dom_sf"/>
</dbReference>
<gene>
    <name evidence="6" type="ORF">Scani_35710</name>
</gene>
<dbReference type="PANTHER" id="PTHR43046:SF14">
    <property type="entry name" value="MUTT_NUDIX FAMILY PROTEIN"/>
    <property type="match status" value="1"/>
</dbReference>